<dbReference type="Pfam" id="PF00356">
    <property type="entry name" value="LacI"/>
    <property type="match status" value="1"/>
</dbReference>
<dbReference type="SUPFAM" id="SSF47413">
    <property type="entry name" value="lambda repressor-like DNA-binding domains"/>
    <property type="match status" value="1"/>
</dbReference>
<evidence type="ECO:0000256" key="3">
    <source>
        <dbReference type="ARBA" id="ARBA00023125"/>
    </source>
</evidence>
<dbReference type="Gene3D" id="3.40.50.2300">
    <property type="match status" value="2"/>
</dbReference>
<dbReference type="RefSeq" id="WP_307855568.1">
    <property type="nucleotide sequence ID" value="NZ_JAGINW010000001.1"/>
</dbReference>
<dbReference type="PANTHER" id="PTHR30146:SF148">
    <property type="entry name" value="HTH-TYPE TRANSCRIPTIONAL REPRESSOR PURR-RELATED"/>
    <property type="match status" value="1"/>
</dbReference>
<sequence length="329" mass="34870">MAREAGVSVSAVSKVLRDAYGVSAEMRDKVQGAIEGLGYRPRTGARSMRGRTFTVGVLLSDIRSPFAPEIVEGVQAEFEGSAYQVVLGPGGPTPDRQQRSIETLIDSNVDGLVLIAPNVPTARLEELADIVPVVVIARHGRGRNYDSVVDDDAMGAALMVEHLADLGHRRICHISHPMGELRRPSVLSHTARADGYVAAMLERGLEPDVVTTSYTEDGGYRGALEALGRANPPTAVFAGADIAALGVLRAASERGLRVPEDLTVTGYDNTNVSAVPQISLTTIDQSGTLTGSVSARLLRERLEGRDAPVSYSVTPKLVERNTSAPPPAS</sequence>
<evidence type="ECO:0000259" key="5">
    <source>
        <dbReference type="PROSITE" id="PS50932"/>
    </source>
</evidence>
<dbReference type="PROSITE" id="PS50932">
    <property type="entry name" value="HTH_LACI_2"/>
    <property type="match status" value="1"/>
</dbReference>
<evidence type="ECO:0000313" key="6">
    <source>
        <dbReference type="EMBL" id="MBP2328975.1"/>
    </source>
</evidence>
<evidence type="ECO:0000256" key="1">
    <source>
        <dbReference type="ARBA" id="ARBA00022491"/>
    </source>
</evidence>
<dbReference type="SMART" id="SM00354">
    <property type="entry name" value="HTH_LACI"/>
    <property type="match status" value="1"/>
</dbReference>
<gene>
    <name evidence="6" type="ORF">JOF56_009360</name>
</gene>
<dbReference type="SUPFAM" id="SSF53822">
    <property type="entry name" value="Periplasmic binding protein-like I"/>
    <property type="match status" value="1"/>
</dbReference>
<keyword evidence="3" id="KW-0238">DNA-binding</keyword>
<reference evidence="6 7" key="1">
    <citation type="submission" date="2021-03" db="EMBL/GenBank/DDBJ databases">
        <title>Sequencing the genomes of 1000 actinobacteria strains.</title>
        <authorList>
            <person name="Klenk H.-P."/>
        </authorList>
    </citation>
    <scope>NUCLEOTIDE SEQUENCE [LARGE SCALE GENOMIC DNA]</scope>
    <source>
        <strain evidence="6 7">DSM 46670</strain>
    </source>
</reference>
<keyword evidence="2" id="KW-0805">Transcription regulation</keyword>
<dbReference type="InterPro" id="IPR028082">
    <property type="entry name" value="Peripla_BP_I"/>
</dbReference>
<feature type="domain" description="HTH lacI-type" evidence="5">
    <location>
        <begin position="1"/>
        <end position="50"/>
    </location>
</feature>
<dbReference type="Proteomes" id="UP001519332">
    <property type="component" value="Unassembled WGS sequence"/>
</dbReference>
<dbReference type="Gene3D" id="1.10.260.40">
    <property type="entry name" value="lambda repressor-like DNA-binding domains"/>
    <property type="match status" value="1"/>
</dbReference>
<evidence type="ECO:0000256" key="2">
    <source>
        <dbReference type="ARBA" id="ARBA00023015"/>
    </source>
</evidence>
<dbReference type="InterPro" id="IPR010982">
    <property type="entry name" value="Lambda_DNA-bd_dom_sf"/>
</dbReference>
<dbReference type="CDD" id="cd06267">
    <property type="entry name" value="PBP1_LacI_sugar_binding-like"/>
    <property type="match status" value="1"/>
</dbReference>
<accession>A0ABS4TX46</accession>
<dbReference type="InterPro" id="IPR046335">
    <property type="entry name" value="LacI/GalR-like_sensor"/>
</dbReference>
<dbReference type="CDD" id="cd01392">
    <property type="entry name" value="HTH_LacI"/>
    <property type="match status" value="1"/>
</dbReference>
<dbReference type="Pfam" id="PF13377">
    <property type="entry name" value="Peripla_BP_3"/>
    <property type="match status" value="1"/>
</dbReference>
<keyword evidence="7" id="KW-1185">Reference proteome</keyword>
<name>A0ABS4TX46_9PSEU</name>
<dbReference type="EMBL" id="JAGINW010000001">
    <property type="protein sequence ID" value="MBP2328975.1"/>
    <property type="molecule type" value="Genomic_DNA"/>
</dbReference>
<protein>
    <submittedName>
        <fullName evidence="6">LacI family transcriptional regulator</fullName>
    </submittedName>
</protein>
<proteinExistence type="predicted"/>
<keyword evidence="1" id="KW-0678">Repressor</keyword>
<organism evidence="6 7">
    <name type="scientific">Kibdelosporangium banguiense</name>
    <dbReference type="NCBI Taxonomy" id="1365924"/>
    <lineage>
        <taxon>Bacteria</taxon>
        <taxon>Bacillati</taxon>
        <taxon>Actinomycetota</taxon>
        <taxon>Actinomycetes</taxon>
        <taxon>Pseudonocardiales</taxon>
        <taxon>Pseudonocardiaceae</taxon>
        <taxon>Kibdelosporangium</taxon>
    </lineage>
</organism>
<dbReference type="PANTHER" id="PTHR30146">
    <property type="entry name" value="LACI-RELATED TRANSCRIPTIONAL REPRESSOR"/>
    <property type="match status" value="1"/>
</dbReference>
<comment type="caution">
    <text evidence="6">The sequence shown here is derived from an EMBL/GenBank/DDBJ whole genome shotgun (WGS) entry which is preliminary data.</text>
</comment>
<evidence type="ECO:0000313" key="7">
    <source>
        <dbReference type="Proteomes" id="UP001519332"/>
    </source>
</evidence>
<dbReference type="InterPro" id="IPR000843">
    <property type="entry name" value="HTH_LacI"/>
</dbReference>
<keyword evidence="4" id="KW-0804">Transcription</keyword>
<evidence type="ECO:0000256" key="4">
    <source>
        <dbReference type="ARBA" id="ARBA00023163"/>
    </source>
</evidence>